<feature type="compositionally biased region" description="Low complexity" evidence="1">
    <location>
        <begin position="605"/>
        <end position="618"/>
    </location>
</feature>
<accession>A0A4Y9Y3M0</accession>
<dbReference type="SUPFAM" id="SSF56112">
    <property type="entry name" value="Protein kinase-like (PK-like)"/>
    <property type="match status" value="1"/>
</dbReference>
<comment type="caution">
    <text evidence="3">The sequence shown here is derived from an EMBL/GenBank/DDBJ whole genome shotgun (WGS) entry which is preliminary data.</text>
</comment>
<dbReference type="Gene3D" id="1.10.510.10">
    <property type="entry name" value="Transferase(Phosphotransferase) domain 1"/>
    <property type="match status" value="1"/>
</dbReference>
<dbReference type="STRING" id="34475.A0A4Y9Y3M0"/>
<dbReference type="PANTHER" id="PTHR38248">
    <property type="entry name" value="FUNK1 6"/>
    <property type="match status" value="1"/>
</dbReference>
<evidence type="ECO:0000256" key="1">
    <source>
        <dbReference type="SAM" id="MobiDB-lite"/>
    </source>
</evidence>
<sequence length="801" mass="91999">MVKFSSLPAVLRNKKPTTYDEDDGWNFRPVFTTFQPQKPIPSTHTTVSRVDEITKSRPHRWRGIKQQFGDKIIWDVEPIKFVEAVWGFGLKDIPMPTFSPSDPSHTTGGHKAYQLRKTMLQDWMYHRGDQRLRKPLINIANDLLDQLCGATTTLECRSRKVPAQFWAHDQDGKEGQSKDALNMGFAVTVDSYQADPRWDFQLAFIKVKKRNAFPIVWRIAGPRLIAIDAATETNKRKRMRSEYNEEDIPEPKRMCTSTARVRERPVKTSSGGKIVKSQPTQKNTTRVLTDHEAQMVQRMNELMSTNVRLFGIGWLVENQHMRLCYGDRFGLVVTKRFKFLDEDRHLFLLAVAAMGQASIYEMGILPDLHFPTNERGEVEFVRYTGAQLRMKAFLPEASAQKDFTFDIETYAQPLYMESGMLSRGTSVLPSVATPGTETYEEFKDEKLVVKISWPHPWQTVEATNVVAVRKALRENKPAYLQHVMDLKCSVTRTIDELDLPRMAMGFRPAAVENRVCCTMVLKRYQKLETLESVDDFKTVYIDVVRAHHWVWQTSRILHQDISTNNIMWFRDAGGRVIGVLCDWDLAKKYTEAASSRSSSCENKAADAAGTSAEDANANKSDEETKSTNTHKDHAGTPPFMATDLLRGYGAAPVHLYRHDLESLFYFLVYFCAGWDPEKRTLNSMPARQWERGTLADIARQKEDFLTDVTAFEFMLAGAHPLLKPLADTQGESWVKRLYAHFSENEFRAFSIRLLRRRLSSTSRFSERGKKYQEELRKLEAEQEGEITYEKFMEALEAPLDV</sequence>
<proteinExistence type="predicted"/>
<dbReference type="Pfam" id="PF17667">
    <property type="entry name" value="Pkinase_fungal"/>
    <property type="match status" value="2"/>
</dbReference>
<dbReference type="InterPro" id="IPR011009">
    <property type="entry name" value="Kinase-like_dom_sf"/>
</dbReference>
<dbReference type="AlphaFoldDB" id="A0A4Y9Y3M0"/>
<dbReference type="PANTHER" id="PTHR38248:SF2">
    <property type="entry name" value="FUNK1 11"/>
    <property type="match status" value="1"/>
</dbReference>
<feature type="domain" description="Fungal-type protein kinase" evidence="2">
    <location>
        <begin position="497"/>
        <end position="671"/>
    </location>
</feature>
<feature type="domain" description="Fungal-type protein kinase" evidence="2">
    <location>
        <begin position="281"/>
        <end position="464"/>
    </location>
</feature>
<reference evidence="3 4" key="1">
    <citation type="submission" date="2019-01" db="EMBL/GenBank/DDBJ databases">
        <title>Genome sequencing of the rare red list fungi Fomitopsis rosea.</title>
        <authorList>
            <person name="Buettner E."/>
            <person name="Kellner H."/>
        </authorList>
    </citation>
    <scope>NUCLEOTIDE SEQUENCE [LARGE SCALE GENOMIC DNA]</scope>
    <source>
        <strain evidence="3 4">DSM 105464</strain>
    </source>
</reference>
<evidence type="ECO:0000313" key="3">
    <source>
        <dbReference type="EMBL" id="TFY57076.1"/>
    </source>
</evidence>
<organism evidence="3 4">
    <name type="scientific">Rhodofomes roseus</name>
    <dbReference type="NCBI Taxonomy" id="34475"/>
    <lineage>
        <taxon>Eukaryota</taxon>
        <taxon>Fungi</taxon>
        <taxon>Dikarya</taxon>
        <taxon>Basidiomycota</taxon>
        <taxon>Agaricomycotina</taxon>
        <taxon>Agaricomycetes</taxon>
        <taxon>Polyporales</taxon>
        <taxon>Rhodofomes</taxon>
    </lineage>
</organism>
<feature type="compositionally biased region" description="Basic and acidic residues" evidence="1">
    <location>
        <begin position="619"/>
        <end position="634"/>
    </location>
</feature>
<feature type="compositionally biased region" description="Polar residues" evidence="1">
    <location>
        <begin position="267"/>
        <end position="285"/>
    </location>
</feature>
<evidence type="ECO:0000259" key="2">
    <source>
        <dbReference type="Pfam" id="PF17667"/>
    </source>
</evidence>
<feature type="region of interest" description="Disordered" evidence="1">
    <location>
        <begin position="600"/>
        <end position="637"/>
    </location>
</feature>
<name>A0A4Y9Y3M0_9APHY</name>
<dbReference type="InterPro" id="IPR040976">
    <property type="entry name" value="Pkinase_fungal"/>
</dbReference>
<evidence type="ECO:0000313" key="4">
    <source>
        <dbReference type="Proteomes" id="UP000298390"/>
    </source>
</evidence>
<dbReference type="EMBL" id="SEKV01000455">
    <property type="protein sequence ID" value="TFY57076.1"/>
    <property type="molecule type" value="Genomic_DNA"/>
</dbReference>
<feature type="region of interest" description="Disordered" evidence="1">
    <location>
        <begin position="259"/>
        <end position="285"/>
    </location>
</feature>
<gene>
    <name evidence="3" type="ORF">EVJ58_g7252</name>
</gene>
<dbReference type="Proteomes" id="UP000298390">
    <property type="component" value="Unassembled WGS sequence"/>
</dbReference>
<protein>
    <recommendedName>
        <fullName evidence="2">Fungal-type protein kinase domain-containing protein</fullName>
    </recommendedName>
</protein>